<feature type="non-terminal residue" evidence="1">
    <location>
        <position position="185"/>
    </location>
</feature>
<dbReference type="Proteomes" id="UP000663879">
    <property type="component" value="Unassembled WGS sequence"/>
</dbReference>
<proteinExistence type="predicted"/>
<evidence type="ECO:0000313" key="1">
    <source>
        <dbReference type="EMBL" id="CAF1082066.1"/>
    </source>
</evidence>
<keyword evidence="2" id="KW-1185">Reference proteome</keyword>
<accession>A0A814MPM5</accession>
<dbReference type="EMBL" id="CAJNOC010006630">
    <property type="protein sequence ID" value="CAF1082066.1"/>
    <property type="molecule type" value="Genomic_DNA"/>
</dbReference>
<evidence type="ECO:0000313" key="2">
    <source>
        <dbReference type="Proteomes" id="UP000663879"/>
    </source>
</evidence>
<reference evidence="1" key="1">
    <citation type="submission" date="2021-02" db="EMBL/GenBank/DDBJ databases">
        <authorList>
            <person name="Nowell W R."/>
        </authorList>
    </citation>
    <scope>NUCLEOTIDE SEQUENCE</scope>
    <source>
        <strain evidence="1">Ploen Becks lab</strain>
    </source>
</reference>
<protein>
    <submittedName>
        <fullName evidence="1">Uncharacterized protein</fullName>
    </submittedName>
</protein>
<organism evidence="1 2">
    <name type="scientific">Brachionus calyciflorus</name>
    <dbReference type="NCBI Taxonomy" id="104777"/>
    <lineage>
        <taxon>Eukaryota</taxon>
        <taxon>Metazoa</taxon>
        <taxon>Spiralia</taxon>
        <taxon>Gnathifera</taxon>
        <taxon>Rotifera</taxon>
        <taxon>Eurotatoria</taxon>
        <taxon>Monogononta</taxon>
        <taxon>Pseudotrocha</taxon>
        <taxon>Ploima</taxon>
        <taxon>Brachionidae</taxon>
        <taxon>Brachionus</taxon>
    </lineage>
</organism>
<comment type="caution">
    <text evidence="1">The sequence shown here is derived from an EMBL/GenBank/DDBJ whole genome shotgun (WGS) entry which is preliminary data.</text>
</comment>
<dbReference type="AlphaFoldDB" id="A0A814MPM5"/>
<sequence length="185" mass="21895">MHFKEAFLKFIDYCSSYISDWDNFNGNKWGSFKSSYSAHYEIIRSVLNCEIMFDDLLQNLAQLISYFDENVLSKEQNYYSNKEYEKLFKLVYFLSCDNATFRKVKLNYCESFIFKNFKSRLTRIFNNQNETVPSSQSAPVNASNSGNINIRNTTECNAQFYKHNNRLRSLYNDKIWLTFTVGLFG</sequence>
<gene>
    <name evidence="1" type="ORF">OXX778_LOCUS20239</name>
</gene>
<name>A0A814MPM5_9BILA</name>